<name>A0A4U5WVL2_STRGB</name>
<dbReference type="RefSeq" id="WP_137303048.1">
    <property type="nucleotide sequence ID" value="NZ_BMVD01000023.1"/>
</dbReference>
<evidence type="ECO:0000313" key="2">
    <source>
        <dbReference type="Proteomes" id="UP000308632"/>
    </source>
</evidence>
<dbReference type="EMBL" id="SZPR01000022">
    <property type="protein sequence ID" value="TKT06547.1"/>
    <property type="molecule type" value="Genomic_DNA"/>
</dbReference>
<evidence type="ECO:0000313" key="1">
    <source>
        <dbReference type="EMBL" id="TKT06547.1"/>
    </source>
</evidence>
<dbReference type="AlphaFoldDB" id="A0A4U5WVL2"/>
<dbReference type="Proteomes" id="UP000308632">
    <property type="component" value="Unassembled WGS sequence"/>
</dbReference>
<accession>A0A4U5WVL2</accession>
<sequence>MSSHARRNDARRYQEALGVSHTQALRQVREQLPPACSASRAAAVPVCDGQAVPPVLLVAQADLARWAITHLNEVIALGQRLPHNLDEWARLSSYAMTDAHTYTQMMAGTNGAFFQMLGWDDDTIRHHLQVRDADRYVTQHAVAHAAGLFGQPVPEGTDRATWWTIGSQYAAED</sequence>
<gene>
    <name evidence="1" type="ORF">E4U92_26880</name>
</gene>
<reference evidence="1 2" key="1">
    <citation type="submission" date="2019-04" db="EMBL/GenBank/DDBJ databases">
        <title>Streptomyces lasaliensis sp.nov., an Actinomycete isolated from soil which produces the polyether antibiotic lasalocid.</title>
        <authorList>
            <person name="Erwin G."/>
            <person name="Haber C."/>
        </authorList>
    </citation>
    <scope>NUCLEOTIDE SEQUENCE [LARGE SCALE GENOMIC DNA]</scope>
    <source>
        <strain evidence="1 2">DSM 40089</strain>
    </source>
</reference>
<organism evidence="1 2">
    <name type="scientific">Streptomyces galbus</name>
    <dbReference type="NCBI Taxonomy" id="33898"/>
    <lineage>
        <taxon>Bacteria</taxon>
        <taxon>Bacillati</taxon>
        <taxon>Actinomycetota</taxon>
        <taxon>Actinomycetes</taxon>
        <taxon>Kitasatosporales</taxon>
        <taxon>Streptomycetaceae</taxon>
        <taxon>Streptomyces</taxon>
    </lineage>
</organism>
<comment type="caution">
    <text evidence="1">The sequence shown here is derived from an EMBL/GenBank/DDBJ whole genome shotgun (WGS) entry which is preliminary data.</text>
</comment>
<proteinExistence type="predicted"/>
<protein>
    <submittedName>
        <fullName evidence="1">Uncharacterized protein</fullName>
    </submittedName>
</protein>